<protein>
    <submittedName>
        <fullName evidence="2">Uncharacterized protein</fullName>
    </submittedName>
</protein>
<organism evidence="2 3">
    <name type="scientific">Candidatus Nealsonbacteria bacterium CG08_land_8_20_14_0_20_38_20</name>
    <dbReference type="NCBI Taxonomy" id="1974705"/>
    <lineage>
        <taxon>Bacteria</taxon>
        <taxon>Candidatus Nealsoniibacteriota</taxon>
    </lineage>
</organism>
<dbReference type="EMBL" id="PEYD01000035">
    <property type="protein sequence ID" value="PIS39475.1"/>
    <property type="molecule type" value="Genomic_DNA"/>
</dbReference>
<name>A0A2H0YLV1_9BACT</name>
<evidence type="ECO:0000256" key="1">
    <source>
        <dbReference type="SAM" id="Phobius"/>
    </source>
</evidence>
<keyword evidence="1" id="KW-0812">Transmembrane</keyword>
<evidence type="ECO:0000313" key="2">
    <source>
        <dbReference type="EMBL" id="PIS39475.1"/>
    </source>
</evidence>
<keyword evidence="1" id="KW-1133">Transmembrane helix</keyword>
<reference evidence="3" key="1">
    <citation type="submission" date="2017-09" db="EMBL/GenBank/DDBJ databases">
        <title>Depth-based differentiation of microbial function through sediment-hosted aquifers and enrichment of novel symbionts in the deep terrestrial subsurface.</title>
        <authorList>
            <person name="Probst A.J."/>
            <person name="Ladd B."/>
            <person name="Jarett J.K."/>
            <person name="Geller-Mcgrath D.E."/>
            <person name="Sieber C.M.K."/>
            <person name="Emerson J.B."/>
            <person name="Anantharaman K."/>
            <person name="Thomas B.C."/>
            <person name="Malmstrom R."/>
            <person name="Stieglmeier M."/>
            <person name="Klingl A."/>
            <person name="Woyke T."/>
            <person name="Ryan C.M."/>
            <person name="Banfield J.F."/>
        </authorList>
    </citation>
    <scope>NUCLEOTIDE SEQUENCE [LARGE SCALE GENOMIC DNA]</scope>
</reference>
<proteinExistence type="predicted"/>
<sequence>MVKTMDEEEKTKEQKEIDKKFAIEFFKKEAAKDNVFAKDMLNHYENNDNNNKKDSDFFEPIFGYAGALLVIFIFGVIIFAVIKWAFQMVF</sequence>
<keyword evidence="1" id="KW-0472">Membrane</keyword>
<gene>
    <name evidence="2" type="ORF">COT33_01775</name>
</gene>
<comment type="caution">
    <text evidence="2">The sequence shown here is derived from an EMBL/GenBank/DDBJ whole genome shotgun (WGS) entry which is preliminary data.</text>
</comment>
<accession>A0A2H0YLV1</accession>
<dbReference type="Proteomes" id="UP000230088">
    <property type="component" value="Unassembled WGS sequence"/>
</dbReference>
<dbReference type="AlphaFoldDB" id="A0A2H0YLV1"/>
<feature type="transmembrane region" description="Helical" evidence="1">
    <location>
        <begin position="61"/>
        <end position="86"/>
    </location>
</feature>
<evidence type="ECO:0000313" key="3">
    <source>
        <dbReference type="Proteomes" id="UP000230088"/>
    </source>
</evidence>